<dbReference type="InterPro" id="IPR000014">
    <property type="entry name" value="PAS"/>
</dbReference>
<dbReference type="InterPro" id="IPR003018">
    <property type="entry name" value="GAF"/>
</dbReference>
<feature type="coiled-coil region" evidence="1">
    <location>
        <begin position="243"/>
        <end position="294"/>
    </location>
</feature>
<dbReference type="SMART" id="SM00065">
    <property type="entry name" value="GAF"/>
    <property type="match status" value="1"/>
</dbReference>
<dbReference type="Pfam" id="PF08447">
    <property type="entry name" value="PAS_3"/>
    <property type="match status" value="1"/>
</dbReference>
<reference evidence="4" key="1">
    <citation type="journal article" date="2023" name="Comput. Struct. Biotechnol. J.">
        <title>Discovery of a novel marine Bacteroidetes with a rich repertoire of carbohydrate-active enzymes.</title>
        <authorList>
            <person name="Chen B."/>
            <person name="Liu G."/>
            <person name="Chen Q."/>
            <person name="Wang H."/>
            <person name="Liu L."/>
            <person name="Tang K."/>
        </authorList>
    </citation>
    <scope>NUCLEOTIDE SEQUENCE</scope>
    <source>
        <strain evidence="4">TK19036</strain>
    </source>
</reference>
<dbReference type="Gene3D" id="3.30.450.20">
    <property type="entry name" value="PAS domain"/>
    <property type="match status" value="2"/>
</dbReference>
<sequence length="577" mass="66373">MKLFPFTFVRKASLKKSSEEYASLQSQIASATEFIKEIEKGNLEARYYEEEEVSSEEEDNQLAASLINLRKQMVSVSEEEEQRRWVAETRSKFIDILRSKNNDLRALADDIICNLVRYLSANQGGLYLLNDDDTSDVHIELLACYAYERKKHISQRIEAGQGLVGQTILEKESTYLTEIPEKYLRITSGLGKSTPRYLLIVPLKLEQNVFGAIEIASFHPIKEYEIEFAEQLGESIASTIANVKNGQRNKQLLEETQQQAEEMRAQEEEVRQNMEELSATQEEMQRVSSEMSEQLKLINATIATVEFELDGHIKNANDNFLTLMGYEKAEVVGQHHKIFVQEEEKASKAYAEFWQNLASGRSQEGEFKRIAKGGKEIWIKGIYTPVLNQHGNPVKVMKFAYDITVEKAQQKEMRQQAEELKLQEEAMRQNMEELSATQEDMHRVMKEMQASEHYLNELLNVTQDTLYTLDKEGKIISYNAYFEQTMQGYGFTIEKGFDYLAIQPSKKEQESQKEIISKVFAGETMEIPLMYEVENGEVHLINTYNPIRNSDGEIIAAAVYSKDVTELMMTKKQLQKT</sequence>
<dbReference type="AlphaFoldDB" id="A0AA49JJW2"/>
<dbReference type="Pfam" id="PF08448">
    <property type="entry name" value="PAS_4"/>
    <property type="match status" value="1"/>
</dbReference>
<proteinExistence type="predicted"/>
<dbReference type="InterPro" id="IPR001610">
    <property type="entry name" value="PAC"/>
</dbReference>
<feature type="domain" description="PAC" evidence="3">
    <location>
        <begin position="523"/>
        <end position="576"/>
    </location>
</feature>
<evidence type="ECO:0000259" key="2">
    <source>
        <dbReference type="PROSITE" id="PS50112"/>
    </source>
</evidence>
<keyword evidence="1" id="KW-0175">Coiled coil</keyword>
<dbReference type="SMART" id="SM00091">
    <property type="entry name" value="PAS"/>
    <property type="match status" value="2"/>
</dbReference>
<dbReference type="CDD" id="cd00130">
    <property type="entry name" value="PAS"/>
    <property type="match status" value="1"/>
</dbReference>
<gene>
    <name evidence="4" type="ORF">K4G66_14960</name>
</gene>
<feature type="coiled-coil region" evidence="1">
    <location>
        <begin position="403"/>
        <end position="440"/>
    </location>
</feature>
<dbReference type="SUPFAM" id="SSF55781">
    <property type="entry name" value="GAF domain-like"/>
    <property type="match status" value="1"/>
</dbReference>
<dbReference type="Gene3D" id="3.30.450.40">
    <property type="match status" value="1"/>
</dbReference>
<reference evidence="4" key="2">
    <citation type="journal article" date="2024" name="Antonie Van Leeuwenhoek">
        <title>Roseihalotalea indica gen. nov., sp. nov., a halophilic Bacteroidetes from mesopelagic Southwest Indian Ocean with higher carbohydrate metabolic potential.</title>
        <authorList>
            <person name="Chen B."/>
            <person name="Zhang M."/>
            <person name="Lin D."/>
            <person name="Ye J."/>
            <person name="Tang K."/>
        </authorList>
    </citation>
    <scope>NUCLEOTIDE SEQUENCE</scope>
    <source>
        <strain evidence="4">TK19036</strain>
    </source>
</reference>
<dbReference type="PROSITE" id="PS50113">
    <property type="entry name" value="PAC"/>
    <property type="match status" value="2"/>
</dbReference>
<evidence type="ECO:0000256" key="1">
    <source>
        <dbReference type="SAM" id="Coils"/>
    </source>
</evidence>
<dbReference type="InterPro" id="IPR000700">
    <property type="entry name" value="PAS-assoc_C"/>
</dbReference>
<feature type="domain" description="PAS" evidence="2">
    <location>
        <begin position="287"/>
        <end position="334"/>
    </location>
</feature>
<dbReference type="InterPro" id="IPR035965">
    <property type="entry name" value="PAS-like_dom_sf"/>
</dbReference>
<dbReference type="PANTHER" id="PTHR44757:SF2">
    <property type="entry name" value="BIOFILM ARCHITECTURE MAINTENANCE PROTEIN MBAA"/>
    <property type="match status" value="1"/>
</dbReference>
<dbReference type="SUPFAM" id="SSF55785">
    <property type="entry name" value="PYP-like sensor domain (PAS domain)"/>
    <property type="match status" value="2"/>
</dbReference>
<dbReference type="PANTHER" id="PTHR44757">
    <property type="entry name" value="DIGUANYLATE CYCLASE DGCP"/>
    <property type="match status" value="1"/>
</dbReference>
<dbReference type="PROSITE" id="PS50112">
    <property type="entry name" value="PAS"/>
    <property type="match status" value="1"/>
</dbReference>
<evidence type="ECO:0000259" key="3">
    <source>
        <dbReference type="PROSITE" id="PS50113"/>
    </source>
</evidence>
<dbReference type="EMBL" id="CP120682">
    <property type="protein sequence ID" value="WKN39991.1"/>
    <property type="molecule type" value="Genomic_DNA"/>
</dbReference>
<accession>A0AA49JJW2</accession>
<dbReference type="NCBIfam" id="TIGR00229">
    <property type="entry name" value="sensory_box"/>
    <property type="match status" value="2"/>
</dbReference>
<dbReference type="InterPro" id="IPR013655">
    <property type="entry name" value="PAS_fold_3"/>
</dbReference>
<evidence type="ECO:0000313" key="4">
    <source>
        <dbReference type="EMBL" id="WKN39991.1"/>
    </source>
</evidence>
<name>A0AA49JJW2_9BACT</name>
<dbReference type="SMART" id="SM00086">
    <property type="entry name" value="PAC"/>
    <property type="match status" value="2"/>
</dbReference>
<dbReference type="InterPro" id="IPR013656">
    <property type="entry name" value="PAS_4"/>
</dbReference>
<dbReference type="InterPro" id="IPR029016">
    <property type="entry name" value="GAF-like_dom_sf"/>
</dbReference>
<organism evidence="4">
    <name type="scientific">Roseihalotalea indica</name>
    <dbReference type="NCBI Taxonomy" id="2867963"/>
    <lineage>
        <taxon>Bacteria</taxon>
        <taxon>Pseudomonadati</taxon>
        <taxon>Bacteroidota</taxon>
        <taxon>Cytophagia</taxon>
        <taxon>Cytophagales</taxon>
        <taxon>Catalimonadaceae</taxon>
        <taxon>Roseihalotalea</taxon>
    </lineage>
</organism>
<feature type="domain" description="PAC" evidence="3">
    <location>
        <begin position="363"/>
        <end position="415"/>
    </location>
</feature>
<dbReference type="InterPro" id="IPR052155">
    <property type="entry name" value="Biofilm_reg_signaling"/>
</dbReference>
<dbReference type="Pfam" id="PF13185">
    <property type="entry name" value="GAF_2"/>
    <property type="match status" value="1"/>
</dbReference>
<protein>
    <submittedName>
        <fullName evidence="4">PAS domain S-box protein</fullName>
    </submittedName>
</protein>